<dbReference type="SUPFAM" id="SSF49562">
    <property type="entry name" value="C2 domain (Calcium/lipid-binding domain, CaLB)"/>
    <property type="match status" value="1"/>
</dbReference>
<keyword evidence="3" id="KW-1185">Reference proteome</keyword>
<dbReference type="SMART" id="SM01326">
    <property type="entry name" value="PTEN_C2"/>
    <property type="match status" value="1"/>
</dbReference>
<dbReference type="OrthoDB" id="6273691at2759"/>
<feature type="domain" description="C2 tensin-type" evidence="1">
    <location>
        <begin position="102"/>
        <end position="210"/>
    </location>
</feature>
<proteinExistence type="predicted"/>
<evidence type="ECO:0000313" key="3">
    <source>
        <dbReference type="Proteomes" id="UP001163046"/>
    </source>
</evidence>
<feature type="non-terminal residue" evidence="2">
    <location>
        <position position="1"/>
    </location>
</feature>
<dbReference type="PANTHER" id="PTHR45734:SF10">
    <property type="entry name" value="BLISTERY, ISOFORM A"/>
    <property type="match status" value="1"/>
</dbReference>
<name>A0A9W9ZWJ4_9CNID</name>
<sequence length="210" mass="23843">MLQTNHQDKYMVLDFGWPDHLAPPLERLCSIIKSIDSWLKSDPVHCSSCPLQARYALVLKLPGLVAMKRFYDDSLGGVTQPSQRRYVHYFSDYLDGKVKLNTDPIFLHHVIIHGIPSFDARGGCKPFLRVYDGLKLIYTSGVFHVTPDMERICITIEGGLILHGDVLIKCYHKNTLSSGRDIIFRCQFHTGAIKDHGLVLDKTELDDAFK</sequence>
<dbReference type="PANTHER" id="PTHR45734">
    <property type="entry name" value="TENSIN"/>
    <property type="match status" value="1"/>
</dbReference>
<dbReference type="GO" id="GO:0005925">
    <property type="term" value="C:focal adhesion"/>
    <property type="evidence" value="ECO:0007669"/>
    <property type="project" value="TreeGrafter"/>
</dbReference>
<dbReference type="SUPFAM" id="SSF52799">
    <property type="entry name" value="(Phosphotyrosine protein) phosphatases II"/>
    <property type="match status" value="1"/>
</dbReference>
<organism evidence="2 3">
    <name type="scientific">Desmophyllum pertusum</name>
    <dbReference type="NCBI Taxonomy" id="174260"/>
    <lineage>
        <taxon>Eukaryota</taxon>
        <taxon>Metazoa</taxon>
        <taxon>Cnidaria</taxon>
        <taxon>Anthozoa</taxon>
        <taxon>Hexacorallia</taxon>
        <taxon>Scleractinia</taxon>
        <taxon>Caryophylliina</taxon>
        <taxon>Caryophylliidae</taxon>
        <taxon>Desmophyllum</taxon>
    </lineage>
</organism>
<dbReference type="EMBL" id="MU825437">
    <property type="protein sequence ID" value="KAJ7389208.1"/>
    <property type="molecule type" value="Genomic_DNA"/>
</dbReference>
<dbReference type="Proteomes" id="UP001163046">
    <property type="component" value="Unassembled WGS sequence"/>
</dbReference>
<dbReference type="Gene3D" id="3.90.190.10">
    <property type="entry name" value="Protein tyrosine phosphatase superfamily"/>
    <property type="match status" value="1"/>
</dbReference>
<gene>
    <name evidence="2" type="primary">TNS3_1</name>
    <name evidence="2" type="ORF">OS493_032676</name>
</gene>
<dbReference type="InterPro" id="IPR035892">
    <property type="entry name" value="C2_domain_sf"/>
</dbReference>
<dbReference type="AlphaFoldDB" id="A0A9W9ZWJ4"/>
<dbReference type="InterPro" id="IPR014020">
    <property type="entry name" value="Tensin_C2-dom"/>
</dbReference>
<accession>A0A9W9ZWJ4</accession>
<dbReference type="InterPro" id="IPR029021">
    <property type="entry name" value="Prot-tyrosine_phosphatase-like"/>
</dbReference>
<comment type="caution">
    <text evidence="2">The sequence shown here is derived from an EMBL/GenBank/DDBJ whole genome shotgun (WGS) entry which is preliminary data.</text>
</comment>
<dbReference type="PROSITE" id="PS51182">
    <property type="entry name" value="C2_TENSIN"/>
    <property type="match status" value="1"/>
</dbReference>
<evidence type="ECO:0000313" key="2">
    <source>
        <dbReference type="EMBL" id="KAJ7389208.1"/>
    </source>
</evidence>
<dbReference type="InterPro" id="IPR051484">
    <property type="entry name" value="Tensin_PTEN_phosphatase"/>
</dbReference>
<dbReference type="Pfam" id="PF10409">
    <property type="entry name" value="PTEN_C2"/>
    <property type="match status" value="1"/>
</dbReference>
<reference evidence="2" key="1">
    <citation type="submission" date="2023-01" db="EMBL/GenBank/DDBJ databases">
        <title>Genome assembly of the deep-sea coral Lophelia pertusa.</title>
        <authorList>
            <person name="Herrera S."/>
            <person name="Cordes E."/>
        </authorList>
    </citation>
    <scope>NUCLEOTIDE SEQUENCE</scope>
    <source>
        <strain evidence="2">USNM1676648</strain>
        <tissue evidence="2">Polyp</tissue>
    </source>
</reference>
<protein>
    <submittedName>
        <fullName evidence="2">Tensin-3</fullName>
    </submittedName>
</protein>
<evidence type="ECO:0000259" key="1">
    <source>
        <dbReference type="PROSITE" id="PS51182"/>
    </source>
</evidence>
<dbReference type="Gene3D" id="2.60.40.1110">
    <property type="match status" value="1"/>
</dbReference>